<reference evidence="2" key="1">
    <citation type="journal article" date="2020" name="Stud. Mycol.">
        <title>101 Dothideomycetes genomes: a test case for predicting lifestyles and emergence of pathogens.</title>
        <authorList>
            <person name="Haridas S."/>
            <person name="Albert R."/>
            <person name="Binder M."/>
            <person name="Bloem J."/>
            <person name="Labutti K."/>
            <person name="Salamov A."/>
            <person name="Andreopoulos B."/>
            <person name="Baker S."/>
            <person name="Barry K."/>
            <person name="Bills G."/>
            <person name="Bluhm B."/>
            <person name="Cannon C."/>
            <person name="Castanera R."/>
            <person name="Culley D."/>
            <person name="Daum C."/>
            <person name="Ezra D."/>
            <person name="Gonzalez J."/>
            <person name="Henrissat B."/>
            <person name="Kuo A."/>
            <person name="Liang C."/>
            <person name="Lipzen A."/>
            <person name="Lutzoni F."/>
            <person name="Magnuson J."/>
            <person name="Mondo S."/>
            <person name="Nolan M."/>
            <person name="Ohm R."/>
            <person name="Pangilinan J."/>
            <person name="Park H.-J."/>
            <person name="Ramirez L."/>
            <person name="Alfaro M."/>
            <person name="Sun H."/>
            <person name="Tritt A."/>
            <person name="Yoshinaga Y."/>
            <person name="Zwiers L.-H."/>
            <person name="Turgeon B."/>
            <person name="Goodwin S."/>
            <person name="Spatafora J."/>
            <person name="Crous P."/>
            <person name="Grigoriev I."/>
        </authorList>
    </citation>
    <scope>NUCLEOTIDE SEQUENCE</scope>
    <source>
        <strain evidence="2">CBS 113818</strain>
    </source>
</reference>
<dbReference type="AlphaFoldDB" id="A0A6A7A7P8"/>
<proteinExistence type="predicted"/>
<sequence length="75" mass="8390">MSPKPQLHPSSTAQTLSPSRRRTETQASRSPNHGMPSYLRPDVRRADSVQPVQHSCTNAWQAQRTAQCRPIRGVV</sequence>
<evidence type="ECO:0000313" key="3">
    <source>
        <dbReference type="Proteomes" id="UP000799424"/>
    </source>
</evidence>
<feature type="region of interest" description="Disordered" evidence="1">
    <location>
        <begin position="1"/>
        <end position="75"/>
    </location>
</feature>
<dbReference type="EMBL" id="MU006221">
    <property type="protein sequence ID" value="KAF2829310.1"/>
    <property type="molecule type" value="Genomic_DNA"/>
</dbReference>
<organism evidence="2 3">
    <name type="scientific">Ophiobolus disseminans</name>
    <dbReference type="NCBI Taxonomy" id="1469910"/>
    <lineage>
        <taxon>Eukaryota</taxon>
        <taxon>Fungi</taxon>
        <taxon>Dikarya</taxon>
        <taxon>Ascomycota</taxon>
        <taxon>Pezizomycotina</taxon>
        <taxon>Dothideomycetes</taxon>
        <taxon>Pleosporomycetidae</taxon>
        <taxon>Pleosporales</taxon>
        <taxon>Pleosporineae</taxon>
        <taxon>Phaeosphaeriaceae</taxon>
        <taxon>Ophiobolus</taxon>
    </lineage>
</organism>
<evidence type="ECO:0000313" key="2">
    <source>
        <dbReference type="EMBL" id="KAF2829310.1"/>
    </source>
</evidence>
<accession>A0A6A7A7P8</accession>
<name>A0A6A7A7P8_9PLEO</name>
<feature type="compositionally biased region" description="Polar residues" evidence="1">
    <location>
        <begin position="8"/>
        <end position="18"/>
    </location>
</feature>
<feature type="compositionally biased region" description="Polar residues" evidence="1">
    <location>
        <begin position="50"/>
        <end position="66"/>
    </location>
</feature>
<dbReference type="Proteomes" id="UP000799424">
    <property type="component" value="Unassembled WGS sequence"/>
</dbReference>
<protein>
    <submittedName>
        <fullName evidence="2">Uncharacterized protein</fullName>
    </submittedName>
</protein>
<evidence type="ECO:0000256" key="1">
    <source>
        <dbReference type="SAM" id="MobiDB-lite"/>
    </source>
</evidence>
<keyword evidence="3" id="KW-1185">Reference proteome</keyword>
<gene>
    <name evidence="2" type="ORF">CC86DRAFT_187925</name>
</gene>